<keyword evidence="2" id="KW-1185">Reference proteome</keyword>
<sequence length="303" mass="34713">MPIQKNFHYEEAARHLQTLATERISTGYIRNPLANFVKGDLHESLQITPSETSSERTWHLTEQTHDDTVEEMVFTVQGYILQCDLPPVVRPYSKSVAVKHVQQRILLTGFNSPAFTNAIEGLTRIVGHLRSSVREYKPFTVSGSTGGYQTLDVYNRYFTSKRFATDEQHISFSKDIDPNGILEELRGDSFVHTADNVVEYYQRFREVQPSRIKNGDLVEVQLTVSLVETCTGKGRLTNMRYVTKIALRSITLLDETFSENGPSTYHTPNNRQNLKRKIGHDEEMAQETQDRLKRMAIDAERLV</sequence>
<gene>
    <name evidence="1" type="ORF">VNI00_015260</name>
</gene>
<dbReference type="EMBL" id="JAYKXP010000096">
    <property type="protein sequence ID" value="KAK7027424.1"/>
    <property type="molecule type" value="Genomic_DNA"/>
</dbReference>
<name>A0AAW0BMW9_9AGAR</name>
<dbReference type="AlphaFoldDB" id="A0AAW0BMW9"/>
<dbReference type="Proteomes" id="UP001383192">
    <property type="component" value="Unassembled WGS sequence"/>
</dbReference>
<protein>
    <submittedName>
        <fullName evidence="1">Uncharacterized protein</fullName>
    </submittedName>
</protein>
<organism evidence="1 2">
    <name type="scientific">Paramarasmius palmivorus</name>
    <dbReference type="NCBI Taxonomy" id="297713"/>
    <lineage>
        <taxon>Eukaryota</taxon>
        <taxon>Fungi</taxon>
        <taxon>Dikarya</taxon>
        <taxon>Basidiomycota</taxon>
        <taxon>Agaricomycotina</taxon>
        <taxon>Agaricomycetes</taxon>
        <taxon>Agaricomycetidae</taxon>
        <taxon>Agaricales</taxon>
        <taxon>Marasmiineae</taxon>
        <taxon>Marasmiaceae</taxon>
        <taxon>Paramarasmius</taxon>
    </lineage>
</organism>
<comment type="caution">
    <text evidence="1">The sequence shown here is derived from an EMBL/GenBank/DDBJ whole genome shotgun (WGS) entry which is preliminary data.</text>
</comment>
<reference evidence="1 2" key="1">
    <citation type="submission" date="2024-01" db="EMBL/GenBank/DDBJ databases">
        <title>A draft genome for a cacao thread blight-causing isolate of Paramarasmius palmivorus.</title>
        <authorList>
            <person name="Baruah I.K."/>
            <person name="Bukari Y."/>
            <person name="Amoako-Attah I."/>
            <person name="Meinhardt L.W."/>
            <person name="Bailey B.A."/>
            <person name="Cohen S.P."/>
        </authorList>
    </citation>
    <scope>NUCLEOTIDE SEQUENCE [LARGE SCALE GENOMIC DNA]</scope>
    <source>
        <strain evidence="1 2">GH-12</strain>
    </source>
</reference>
<evidence type="ECO:0000313" key="2">
    <source>
        <dbReference type="Proteomes" id="UP001383192"/>
    </source>
</evidence>
<evidence type="ECO:0000313" key="1">
    <source>
        <dbReference type="EMBL" id="KAK7027424.1"/>
    </source>
</evidence>
<accession>A0AAW0BMW9</accession>
<proteinExistence type="predicted"/>